<dbReference type="Gene3D" id="1.10.2080.10">
    <property type="entry name" value="Insect odorant-binding protein A10/Ejaculatory bulb-specific protein 3"/>
    <property type="match status" value="1"/>
</dbReference>
<sequence length="124" mass="14486">MKFVFACMVLVAVAHARPEQKYTDRYDNVDVPQILSNQRLLVPYLKCVLEQGRCSPDGKELRSHIREALENNCGKCTDKQRESTRLVIGHLINKEPAYWNQLVNKYDPSRKYVNRYETELRTVA</sequence>
<dbReference type="PANTHER" id="PTHR11257:SF13">
    <property type="entry name" value="GEO07322P1"/>
    <property type="match status" value="1"/>
</dbReference>
<dbReference type="SUPFAM" id="SSF100910">
    <property type="entry name" value="Chemosensory protein Csp2"/>
    <property type="match status" value="1"/>
</dbReference>
<dbReference type="InterPro" id="IPR005055">
    <property type="entry name" value="A10/PebIII"/>
</dbReference>
<dbReference type="AlphaFoldDB" id="A0A5Q2UT87"/>
<proteinExistence type="evidence at transcript level"/>
<reference evidence="2" key="1">
    <citation type="submission" date="2019-04" db="EMBL/GenBank/DDBJ databases">
        <title>Chemosensory genes of Conopomorpha sinensis.</title>
        <authorList>
            <person name="Li P."/>
            <person name="Liu Y."/>
            <person name="Wang S."/>
            <person name="Sun H."/>
        </authorList>
    </citation>
    <scope>NUCLEOTIDE SEQUENCE</scope>
</reference>
<protein>
    <submittedName>
        <fullName evidence="2">Putative chemosensory protein 2</fullName>
    </submittedName>
</protein>
<evidence type="ECO:0000313" key="2">
    <source>
        <dbReference type="EMBL" id="QGH51245.1"/>
    </source>
</evidence>
<name>A0A5Q2UT87_9NEOP</name>
<organism evidence="2">
    <name type="scientific">Conopomorpha sinensis</name>
    <name type="common">litch fruit borer</name>
    <dbReference type="NCBI Taxonomy" id="940481"/>
    <lineage>
        <taxon>Eukaryota</taxon>
        <taxon>Metazoa</taxon>
        <taxon>Ecdysozoa</taxon>
        <taxon>Arthropoda</taxon>
        <taxon>Hexapoda</taxon>
        <taxon>Insecta</taxon>
        <taxon>Pterygota</taxon>
        <taxon>Neoptera</taxon>
        <taxon>Endopterygota</taxon>
        <taxon>Lepidoptera</taxon>
        <taxon>Glossata</taxon>
        <taxon>Ditrysia</taxon>
        <taxon>Tineoidea</taxon>
        <taxon>Gracillariidae</taxon>
        <taxon>Conopomorpha</taxon>
    </lineage>
</organism>
<keyword evidence="1" id="KW-0732">Signal</keyword>
<dbReference type="PANTHER" id="PTHR11257">
    <property type="entry name" value="CHEMOSENSORY PROTEIN-RELATED"/>
    <property type="match status" value="1"/>
</dbReference>
<evidence type="ECO:0000256" key="1">
    <source>
        <dbReference type="SAM" id="SignalP"/>
    </source>
</evidence>
<feature type="signal peptide" evidence="1">
    <location>
        <begin position="1"/>
        <end position="16"/>
    </location>
</feature>
<dbReference type="Pfam" id="PF03392">
    <property type="entry name" value="OS-D"/>
    <property type="match status" value="1"/>
</dbReference>
<accession>A0A5Q2UT87</accession>
<dbReference type="InterPro" id="IPR036682">
    <property type="entry name" value="OS_D_A10/PebIII_sf"/>
</dbReference>
<feature type="chain" id="PRO_5024351912" evidence="1">
    <location>
        <begin position="17"/>
        <end position="124"/>
    </location>
</feature>
<dbReference type="EMBL" id="MK821131">
    <property type="protein sequence ID" value="QGH51245.1"/>
    <property type="molecule type" value="mRNA"/>
</dbReference>